<sequence>MTDTFVDERRPSVLSNGATLHEQQIPQHDLVIQPIPSRGTVDLPPPQLTAVTADDKFSKEVLEEDQGPDGGFGWFVVLGTFMVQFTAFGTASSWLTMTDPWIDFSVT</sequence>
<evidence type="ECO:0000256" key="1">
    <source>
        <dbReference type="SAM" id="Phobius"/>
    </source>
</evidence>
<comment type="caution">
    <text evidence="2">The sequence shown here is derived from an EMBL/GenBank/DDBJ whole genome shotgun (WGS) entry which is preliminary data.</text>
</comment>
<name>A0A068RKJ9_9FUNG</name>
<keyword evidence="1" id="KW-1133">Transmembrane helix</keyword>
<accession>A0A068RKJ9</accession>
<proteinExistence type="predicted"/>
<dbReference type="OrthoDB" id="2213137at2759"/>
<evidence type="ECO:0000313" key="3">
    <source>
        <dbReference type="Proteomes" id="UP000027586"/>
    </source>
</evidence>
<dbReference type="VEuPathDB" id="FungiDB:LCOR_01228.1"/>
<feature type="transmembrane region" description="Helical" evidence="1">
    <location>
        <begin position="72"/>
        <end position="95"/>
    </location>
</feature>
<gene>
    <name evidence="2" type="ORF">LCOR_01228.1</name>
</gene>
<keyword evidence="1" id="KW-0812">Transmembrane</keyword>
<dbReference type="AlphaFoldDB" id="A0A068RKJ9"/>
<protein>
    <submittedName>
        <fullName evidence="2">Uncharacterized protein</fullName>
    </submittedName>
</protein>
<dbReference type="EMBL" id="CBTN010000003">
    <property type="protein sequence ID" value="CDH49486.1"/>
    <property type="molecule type" value="Genomic_DNA"/>
</dbReference>
<dbReference type="Proteomes" id="UP000027586">
    <property type="component" value="Unassembled WGS sequence"/>
</dbReference>
<organism evidence="2 3">
    <name type="scientific">Lichtheimia corymbifera JMRC:FSU:9682</name>
    <dbReference type="NCBI Taxonomy" id="1263082"/>
    <lineage>
        <taxon>Eukaryota</taxon>
        <taxon>Fungi</taxon>
        <taxon>Fungi incertae sedis</taxon>
        <taxon>Mucoromycota</taxon>
        <taxon>Mucoromycotina</taxon>
        <taxon>Mucoromycetes</taxon>
        <taxon>Mucorales</taxon>
        <taxon>Lichtheimiaceae</taxon>
        <taxon>Lichtheimia</taxon>
    </lineage>
</organism>
<reference evidence="2" key="1">
    <citation type="submission" date="2013-08" db="EMBL/GenBank/DDBJ databases">
        <title>Gene expansion shapes genome architecture in the human pathogen Lichtheimia corymbifera: an evolutionary genomics analysis in the ancient terrestrial Mucorales (Mucoromycotina).</title>
        <authorList>
            <person name="Schwartze V.U."/>
            <person name="Winter S."/>
            <person name="Shelest E."/>
            <person name="Marcet-Houben M."/>
            <person name="Horn F."/>
            <person name="Wehner S."/>
            <person name="Hoffmann K."/>
            <person name="Riege K."/>
            <person name="Sammeth M."/>
            <person name="Nowrousian M."/>
            <person name="Valiante V."/>
            <person name="Linde J."/>
            <person name="Jacobsen I.D."/>
            <person name="Marz M."/>
            <person name="Brakhage A.A."/>
            <person name="Gabaldon T."/>
            <person name="Bocker S."/>
            <person name="Voigt K."/>
        </authorList>
    </citation>
    <scope>NUCLEOTIDE SEQUENCE [LARGE SCALE GENOMIC DNA]</scope>
    <source>
        <strain evidence="2">FSU 9682</strain>
    </source>
</reference>
<evidence type="ECO:0000313" key="2">
    <source>
        <dbReference type="EMBL" id="CDH49486.1"/>
    </source>
</evidence>
<keyword evidence="1" id="KW-0472">Membrane</keyword>
<keyword evidence="3" id="KW-1185">Reference proteome</keyword>